<protein>
    <submittedName>
        <fullName evidence="1">Uncharacterized protein</fullName>
    </submittedName>
</protein>
<proteinExistence type="predicted"/>
<organism evidence="1 2">
    <name type="scientific">Mycolicibacterium canariasense</name>
    <name type="common">Mycobacterium canariasense</name>
    <dbReference type="NCBI Taxonomy" id="228230"/>
    <lineage>
        <taxon>Bacteria</taxon>
        <taxon>Bacillati</taxon>
        <taxon>Actinomycetota</taxon>
        <taxon>Actinomycetes</taxon>
        <taxon>Mycobacteriales</taxon>
        <taxon>Mycobacteriaceae</taxon>
        <taxon>Mycolicibacterium</taxon>
    </lineage>
</organism>
<dbReference type="EMBL" id="BCSY01000035">
    <property type="protein sequence ID" value="GAS94813.1"/>
    <property type="molecule type" value="Genomic_DNA"/>
</dbReference>
<dbReference type="STRING" id="228230.RMCC_1779"/>
<name>A0A100WB69_MYCCR</name>
<gene>
    <name evidence="1" type="ORF">RMCC_1779</name>
</gene>
<reference evidence="2" key="2">
    <citation type="submission" date="2016-02" db="EMBL/GenBank/DDBJ databases">
        <title>Draft genome sequence of five rapidly growing Mycobacterium species.</title>
        <authorList>
            <person name="Katahira K."/>
            <person name="Gotou Y."/>
            <person name="Iida K."/>
            <person name="Ogura Y."/>
            <person name="Hayashi T."/>
        </authorList>
    </citation>
    <scope>NUCLEOTIDE SEQUENCE [LARGE SCALE GENOMIC DNA]</scope>
    <source>
        <strain evidence="2">JCM15298</strain>
    </source>
</reference>
<evidence type="ECO:0000313" key="1">
    <source>
        <dbReference type="EMBL" id="GAS94813.1"/>
    </source>
</evidence>
<keyword evidence="2" id="KW-1185">Reference proteome</keyword>
<evidence type="ECO:0000313" key="2">
    <source>
        <dbReference type="Proteomes" id="UP000069443"/>
    </source>
</evidence>
<sequence>MTQIDVRVVGGLPLVRLAGPVTERTGAELAAAVMSSIHFMTEDPAEFPRPLSLPQPRAVG</sequence>
<dbReference type="RefSeq" id="WP_036376390.1">
    <property type="nucleotide sequence ID" value="NZ_BCSY01000035.1"/>
</dbReference>
<accession>A0A100WB69</accession>
<dbReference type="AlphaFoldDB" id="A0A100WB69"/>
<dbReference type="Proteomes" id="UP000069443">
    <property type="component" value="Unassembled WGS sequence"/>
</dbReference>
<dbReference type="OrthoDB" id="4763023at2"/>
<reference evidence="2" key="1">
    <citation type="journal article" date="2016" name="Genome Announc.">
        <title>Draft Genome Sequences of Five Rapidly Growing Mycobacterium Species, M. thermoresistibile, M. fortuitum subsp. acetamidolyticum, M. canariasense, M. brisbanense, and M. novocastrense.</title>
        <authorList>
            <person name="Katahira K."/>
            <person name="Ogura Y."/>
            <person name="Gotoh Y."/>
            <person name="Hayashi T."/>
        </authorList>
    </citation>
    <scope>NUCLEOTIDE SEQUENCE [LARGE SCALE GENOMIC DNA]</scope>
    <source>
        <strain evidence="2">JCM15298</strain>
    </source>
</reference>
<comment type="caution">
    <text evidence="1">The sequence shown here is derived from an EMBL/GenBank/DDBJ whole genome shotgun (WGS) entry which is preliminary data.</text>
</comment>